<comment type="caution">
    <text evidence="6">The sequence shown here is derived from an EMBL/GenBank/DDBJ whole genome shotgun (WGS) entry which is preliminary data.</text>
</comment>
<dbReference type="OrthoDB" id="1521973at2"/>
<dbReference type="PATRIC" id="fig|1202724.3.peg.557"/>
<dbReference type="PROSITE" id="PS00211">
    <property type="entry name" value="ABC_TRANSPORTER_1"/>
    <property type="match status" value="2"/>
</dbReference>
<evidence type="ECO:0000256" key="4">
    <source>
        <dbReference type="SAM" id="MobiDB-lite"/>
    </source>
</evidence>
<dbReference type="RefSeq" id="WP_054406128.1">
    <property type="nucleotide sequence ID" value="NZ_FOYA01000006.1"/>
</dbReference>
<dbReference type="CDD" id="cd03221">
    <property type="entry name" value="ABCF_EF-3"/>
    <property type="match status" value="1"/>
</dbReference>
<evidence type="ECO:0000313" key="6">
    <source>
        <dbReference type="EMBL" id="KOS05066.1"/>
    </source>
</evidence>
<reference evidence="6 7" key="1">
    <citation type="submission" date="2015-08" db="EMBL/GenBank/DDBJ databases">
        <title>Whole genome sequence of Flavobacterium akiainvivens IK-1T, from decaying Wikstroemia oahuensis, an endemic Hawaiian shrub.</title>
        <authorList>
            <person name="Wan X."/>
            <person name="Hou S."/>
            <person name="Saito J."/>
            <person name="Donachie S."/>
        </authorList>
    </citation>
    <scope>NUCLEOTIDE SEQUENCE [LARGE SCALE GENOMIC DNA]</scope>
    <source>
        <strain evidence="6 7">IK-1</strain>
    </source>
</reference>
<dbReference type="Proteomes" id="UP000037755">
    <property type="component" value="Unassembled WGS sequence"/>
</dbReference>
<name>A0A0M9VH11_9FLAO</name>
<keyword evidence="1" id="KW-0677">Repeat</keyword>
<evidence type="ECO:0000256" key="3">
    <source>
        <dbReference type="ARBA" id="ARBA00022840"/>
    </source>
</evidence>
<feature type="domain" description="ABC transporter" evidence="5">
    <location>
        <begin position="2"/>
        <end position="235"/>
    </location>
</feature>
<dbReference type="FunFam" id="3.40.50.300:FF:001320">
    <property type="entry name" value="Heme ABC transporter ATP-binding protein"/>
    <property type="match status" value="1"/>
</dbReference>
<dbReference type="InterPro" id="IPR003593">
    <property type="entry name" value="AAA+_ATPase"/>
</dbReference>
<dbReference type="SUPFAM" id="SSF52540">
    <property type="entry name" value="P-loop containing nucleoside triphosphate hydrolases"/>
    <property type="match status" value="2"/>
</dbReference>
<dbReference type="InterPro" id="IPR027417">
    <property type="entry name" value="P-loop_NTPase"/>
</dbReference>
<organism evidence="6 7">
    <name type="scientific">Flavobacterium akiainvivens</name>
    <dbReference type="NCBI Taxonomy" id="1202724"/>
    <lineage>
        <taxon>Bacteria</taxon>
        <taxon>Pseudomonadati</taxon>
        <taxon>Bacteroidota</taxon>
        <taxon>Flavobacteriia</taxon>
        <taxon>Flavobacteriales</taxon>
        <taxon>Flavobacteriaceae</taxon>
        <taxon>Flavobacterium</taxon>
    </lineage>
</organism>
<sequence>MGTISSLSYTHPDKDVLFSNISFNIQPHQKAAIVGRNGAGKSTLLQIIAGELQASSGSVAINGLLYYVPQHTGQFNNQTVAQALGAEAKLNALHAILGGDASPQHFTTLNDEWDIEERIQAALAHWQLGHITPQQNLQLLSGGEKTRVFMAGITLAKPDVLLLDEPTNHMDIAGRELLYRFVAETKATVLMVSHDINLLRLAGVTLELNSNGMSAYGGNYDFYKAQKDIEAGALELKLDDSRKQLKQAQQKARETEEKRNRQEARGAAAGDKGLPRILAGRRKSQAEQSTARLKDVHNEKIDGLQGDVAALRSRVERHKALRFDFGMPVLHKGKVLAEAKAINVEYNNAPLWHEGLSFTLLSGDRVYIKGGNGAGKTTLLKLLMQQLQPTAGSLYVAELNCLYLDQEYALINNSLTVFEQAGQYNHLNLPEHEVRMQLHNHGLPREVWDKPCSVLSGGQRMKLIFCCLYLGKNAPDMLVLDEPTNNLDIASQEVLIDAVKNYKGTLVVVSHDKNFTDAIALDKIIEL</sequence>
<dbReference type="PANTHER" id="PTHR19211:SF6">
    <property type="entry name" value="BLL7188 PROTEIN"/>
    <property type="match status" value="1"/>
</dbReference>
<protein>
    <submittedName>
        <fullName evidence="6">ABC transporter ATP-binding protein</fullName>
    </submittedName>
</protein>
<dbReference type="PANTHER" id="PTHR19211">
    <property type="entry name" value="ATP-BINDING TRANSPORT PROTEIN-RELATED"/>
    <property type="match status" value="1"/>
</dbReference>
<gene>
    <name evidence="6" type="ORF">AM493_02715</name>
</gene>
<dbReference type="InterPro" id="IPR050611">
    <property type="entry name" value="ABCF"/>
</dbReference>
<evidence type="ECO:0000259" key="5">
    <source>
        <dbReference type="PROSITE" id="PS50893"/>
    </source>
</evidence>
<dbReference type="Gene3D" id="3.40.50.300">
    <property type="entry name" value="P-loop containing nucleotide triphosphate hydrolases"/>
    <property type="match status" value="2"/>
</dbReference>
<dbReference type="PROSITE" id="PS50893">
    <property type="entry name" value="ABC_TRANSPORTER_2"/>
    <property type="match status" value="1"/>
</dbReference>
<accession>A0A0M9VH11</accession>
<dbReference type="Pfam" id="PF00005">
    <property type="entry name" value="ABC_tran"/>
    <property type="match status" value="2"/>
</dbReference>
<dbReference type="SMART" id="SM00382">
    <property type="entry name" value="AAA"/>
    <property type="match status" value="2"/>
</dbReference>
<dbReference type="AlphaFoldDB" id="A0A0M9VH11"/>
<evidence type="ECO:0000313" key="7">
    <source>
        <dbReference type="Proteomes" id="UP000037755"/>
    </source>
</evidence>
<dbReference type="GO" id="GO:0016887">
    <property type="term" value="F:ATP hydrolysis activity"/>
    <property type="evidence" value="ECO:0007669"/>
    <property type="project" value="InterPro"/>
</dbReference>
<keyword evidence="7" id="KW-1185">Reference proteome</keyword>
<keyword evidence="3 6" id="KW-0067">ATP-binding</keyword>
<evidence type="ECO:0000256" key="2">
    <source>
        <dbReference type="ARBA" id="ARBA00022741"/>
    </source>
</evidence>
<evidence type="ECO:0000256" key="1">
    <source>
        <dbReference type="ARBA" id="ARBA00022737"/>
    </source>
</evidence>
<keyword evidence="2" id="KW-0547">Nucleotide-binding</keyword>
<feature type="compositionally biased region" description="Basic and acidic residues" evidence="4">
    <location>
        <begin position="251"/>
        <end position="264"/>
    </location>
</feature>
<dbReference type="InterPro" id="IPR017871">
    <property type="entry name" value="ABC_transporter-like_CS"/>
</dbReference>
<proteinExistence type="predicted"/>
<dbReference type="EMBL" id="LIYD01000005">
    <property type="protein sequence ID" value="KOS05066.1"/>
    <property type="molecule type" value="Genomic_DNA"/>
</dbReference>
<dbReference type="GO" id="GO:0005524">
    <property type="term" value="F:ATP binding"/>
    <property type="evidence" value="ECO:0007669"/>
    <property type="project" value="UniProtKB-KW"/>
</dbReference>
<dbReference type="STRING" id="1202724.AM493_02715"/>
<dbReference type="InterPro" id="IPR003439">
    <property type="entry name" value="ABC_transporter-like_ATP-bd"/>
</dbReference>
<feature type="region of interest" description="Disordered" evidence="4">
    <location>
        <begin position="245"/>
        <end position="272"/>
    </location>
</feature>